<evidence type="ECO:0000256" key="15">
    <source>
        <dbReference type="NCBIfam" id="TIGR01064"/>
    </source>
</evidence>
<evidence type="ECO:0000313" key="20">
    <source>
        <dbReference type="Proteomes" id="UP000619743"/>
    </source>
</evidence>
<dbReference type="Gene3D" id="2.40.33.10">
    <property type="entry name" value="PK beta-barrel domain-like"/>
    <property type="match status" value="1"/>
</dbReference>
<dbReference type="InterPro" id="IPR015793">
    <property type="entry name" value="Pyrv_Knase_brl"/>
</dbReference>
<evidence type="ECO:0000256" key="2">
    <source>
        <dbReference type="ARBA" id="ARBA00001958"/>
    </source>
</evidence>
<dbReference type="InterPro" id="IPR040442">
    <property type="entry name" value="Pyrv_kinase-like_dom_sf"/>
</dbReference>
<comment type="similarity">
    <text evidence="4 16">Belongs to the pyruvate kinase family.</text>
</comment>
<evidence type="ECO:0000256" key="16">
    <source>
        <dbReference type="RuleBase" id="RU000504"/>
    </source>
</evidence>
<evidence type="ECO:0000256" key="1">
    <source>
        <dbReference type="ARBA" id="ARBA00001946"/>
    </source>
</evidence>
<dbReference type="PANTHER" id="PTHR11817">
    <property type="entry name" value="PYRUVATE KINASE"/>
    <property type="match status" value="1"/>
</dbReference>
<evidence type="ECO:0000256" key="8">
    <source>
        <dbReference type="ARBA" id="ARBA00022723"/>
    </source>
</evidence>
<feature type="domain" description="Pyruvate kinase C-terminal" evidence="18">
    <location>
        <begin position="354"/>
        <end position="464"/>
    </location>
</feature>
<keyword evidence="9" id="KW-0547">Nucleotide-binding</keyword>
<dbReference type="SUPFAM" id="SSF52935">
    <property type="entry name" value="PK C-terminal domain-like"/>
    <property type="match status" value="1"/>
</dbReference>
<dbReference type="GO" id="GO:0016301">
    <property type="term" value="F:kinase activity"/>
    <property type="evidence" value="ECO:0007669"/>
    <property type="project" value="UniProtKB-KW"/>
</dbReference>
<dbReference type="SUPFAM" id="SSF51621">
    <property type="entry name" value="Phosphoenolpyruvate/pyruvate domain"/>
    <property type="match status" value="1"/>
</dbReference>
<dbReference type="FunFam" id="3.20.20.60:FF:000025">
    <property type="entry name" value="Pyruvate kinase"/>
    <property type="match status" value="1"/>
</dbReference>
<dbReference type="FunFam" id="2.40.33.10:FF:000001">
    <property type="entry name" value="Pyruvate kinase"/>
    <property type="match status" value="1"/>
</dbReference>
<dbReference type="OrthoDB" id="9812123at2"/>
<comment type="caution">
    <text evidence="19">The sequence shown here is derived from an EMBL/GenBank/DDBJ whole genome shotgun (WGS) entry which is preliminary data.</text>
</comment>
<evidence type="ECO:0000256" key="12">
    <source>
        <dbReference type="ARBA" id="ARBA00022842"/>
    </source>
</evidence>
<keyword evidence="14 19" id="KW-0670">Pyruvate</keyword>
<dbReference type="Pfam" id="PF02887">
    <property type="entry name" value="PK_C"/>
    <property type="match status" value="1"/>
</dbReference>
<dbReference type="NCBIfam" id="NF004491">
    <property type="entry name" value="PRK05826.1"/>
    <property type="match status" value="1"/>
</dbReference>
<evidence type="ECO:0000256" key="7">
    <source>
        <dbReference type="ARBA" id="ARBA00022679"/>
    </source>
</evidence>
<evidence type="ECO:0000256" key="10">
    <source>
        <dbReference type="ARBA" id="ARBA00022777"/>
    </source>
</evidence>
<keyword evidence="13 16" id="KW-0324">Glycolysis</keyword>
<evidence type="ECO:0000313" key="19">
    <source>
        <dbReference type="EMBL" id="GGA86843.1"/>
    </source>
</evidence>
<keyword evidence="12 16" id="KW-0460">Magnesium</keyword>
<dbReference type="InterPro" id="IPR011037">
    <property type="entry name" value="Pyrv_Knase-like_insert_dom_sf"/>
</dbReference>
<keyword evidence="7 16" id="KW-0808">Transferase</keyword>
<organism evidence="19 20">
    <name type="scientific">Neiella marina</name>
    <dbReference type="NCBI Taxonomy" id="508461"/>
    <lineage>
        <taxon>Bacteria</taxon>
        <taxon>Pseudomonadati</taxon>
        <taxon>Pseudomonadota</taxon>
        <taxon>Gammaproteobacteria</taxon>
        <taxon>Alteromonadales</taxon>
        <taxon>Echinimonadaceae</taxon>
        <taxon>Neiella</taxon>
    </lineage>
</organism>
<dbReference type="UniPathway" id="UPA00109">
    <property type="reaction ID" value="UER00188"/>
</dbReference>
<evidence type="ECO:0000256" key="5">
    <source>
        <dbReference type="ARBA" id="ARBA00012142"/>
    </source>
</evidence>
<reference evidence="20" key="1">
    <citation type="journal article" date="2019" name="Int. J. Syst. Evol. Microbiol.">
        <title>The Global Catalogue of Microorganisms (GCM) 10K type strain sequencing project: providing services to taxonomists for standard genome sequencing and annotation.</title>
        <authorList>
            <consortium name="The Broad Institute Genomics Platform"/>
            <consortium name="The Broad Institute Genome Sequencing Center for Infectious Disease"/>
            <person name="Wu L."/>
            <person name="Ma J."/>
        </authorList>
    </citation>
    <scope>NUCLEOTIDE SEQUENCE [LARGE SCALE GENOMIC DNA]</scope>
    <source>
        <strain evidence="20">CGMCC 1.10130</strain>
    </source>
</reference>
<comment type="cofactor">
    <cofactor evidence="1">
        <name>Mg(2+)</name>
        <dbReference type="ChEBI" id="CHEBI:18420"/>
    </cofactor>
</comment>
<evidence type="ECO:0000259" key="18">
    <source>
        <dbReference type="Pfam" id="PF02887"/>
    </source>
</evidence>
<comment type="catalytic activity">
    <reaction evidence="16">
        <text>pyruvate + ATP = phosphoenolpyruvate + ADP + H(+)</text>
        <dbReference type="Rhea" id="RHEA:18157"/>
        <dbReference type="ChEBI" id="CHEBI:15361"/>
        <dbReference type="ChEBI" id="CHEBI:15378"/>
        <dbReference type="ChEBI" id="CHEBI:30616"/>
        <dbReference type="ChEBI" id="CHEBI:58702"/>
        <dbReference type="ChEBI" id="CHEBI:456216"/>
        <dbReference type="EC" id="2.7.1.40"/>
    </reaction>
</comment>
<dbReference type="PRINTS" id="PR01050">
    <property type="entry name" value="PYRUVTKNASE"/>
</dbReference>
<dbReference type="GO" id="GO:0030955">
    <property type="term" value="F:potassium ion binding"/>
    <property type="evidence" value="ECO:0007669"/>
    <property type="project" value="UniProtKB-UniRule"/>
</dbReference>
<evidence type="ECO:0000256" key="6">
    <source>
        <dbReference type="ARBA" id="ARBA00018587"/>
    </source>
</evidence>
<dbReference type="InterPro" id="IPR001697">
    <property type="entry name" value="Pyr_Knase"/>
</dbReference>
<dbReference type="GO" id="GO:0000287">
    <property type="term" value="F:magnesium ion binding"/>
    <property type="evidence" value="ECO:0007669"/>
    <property type="project" value="UniProtKB-UniRule"/>
</dbReference>
<dbReference type="NCBIfam" id="NF004978">
    <property type="entry name" value="PRK06354.1"/>
    <property type="match status" value="1"/>
</dbReference>
<evidence type="ECO:0000256" key="3">
    <source>
        <dbReference type="ARBA" id="ARBA00004997"/>
    </source>
</evidence>
<dbReference type="PROSITE" id="PS00110">
    <property type="entry name" value="PYRUVATE_KINASE"/>
    <property type="match status" value="1"/>
</dbReference>
<dbReference type="Gene3D" id="3.40.1380.20">
    <property type="entry name" value="Pyruvate kinase, C-terminal domain"/>
    <property type="match status" value="1"/>
</dbReference>
<name>A0A8J2XP69_9GAMM</name>
<accession>A0A8J2XP69</accession>
<dbReference type="GO" id="GO:0005524">
    <property type="term" value="F:ATP binding"/>
    <property type="evidence" value="ECO:0007669"/>
    <property type="project" value="UniProtKB-KW"/>
</dbReference>
<dbReference type="SUPFAM" id="SSF50800">
    <property type="entry name" value="PK beta-barrel domain-like"/>
    <property type="match status" value="1"/>
</dbReference>
<dbReference type="EMBL" id="BMDX01000021">
    <property type="protein sequence ID" value="GGA86843.1"/>
    <property type="molecule type" value="Genomic_DNA"/>
</dbReference>
<dbReference type="InterPro" id="IPR015806">
    <property type="entry name" value="Pyrv_Knase_insert_dom_sf"/>
</dbReference>
<evidence type="ECO:0000259" key="17">
    <source>
        <dbReference type="Pfam" id="PF00224"/>
    </source>
</evidence>
<evidence type="ECO:0000256" key="4">
    <source>
        <dbReference type="ARBA" id="ARBA00008663"/>
    </source>
</evidence>
<dbReference type="EC" id="2.7.1.40" evidence="5 15"/>
<evidence type="ECO:0000256" key="9">
    <source>
        <dbReference type="ARBA" id="ARBA00022741"/>
    </source>
</evidence>
<dbReference type="Proteomes" id="UP000619743">
    <property type="component" value="Unassembled WGS sequence"/>
</dbReference>
<feature type="domain" description="Pyruvate kinase barrel" evidence="17">
    <location>
        <begin position="3"/>
        <end position="321"/>
    </location>
</feature>
<dbReference type="AlphaFoldDB" id="A0A8J2XP69"/>
<dbReference type="NCBIfam" id="TIGR01064">
    <property type="entry name" value="pyruv_kin"/>
    <property type="match status" value="1"/>
</dbReference>
<protein>
    <recommendedName>
        <fullName evidence="6 15">Pyruvate kinase</fullName>
        <ecNumber evidence="5 15">2.7.1.40</ecNumber>
    </recommendedName>
</protein>
<dbReference type="InterPro" id="IPR015795">
    <property type="entry name" value="Pyrv_Knase_C"/>
</dbReference>
<proteinExistence type="inferred from homology"/>
<comment type="pathway">
    <text evidence="3 16">Carbohydrate degradation; glycolysis; pyruvate from D-glyceraldehyde 3-phosphate: step 5/5.</text>
</comment>
<comment type="cofactor">
    <cofactor evidence="2">
        <name>K(+)</name>
        <dbReference type="ChEBI" id="CHEBI:29103"/>
    </cofactor>
</comment>
<dbReference type="InterPro" id="IPR036918">
    <property type="entry name" value="Pyrv_Knase_C_sf"/>
</dbReference>
<dbReference type="InterPro" id="IPR018209">
    <property type="entry name" value="Pyrv_Knase_AS"/>
</dbReference>
<keyword evidence="20" id="KW-1185">Reference proteome</keyword>
<dbReference type="GO" id="GO:0004743">
    <property type="term" value="F:pyruvate kinase activity"/>
    <property type="evidence" value="ECO:0007669"/>
    <property type="project" value="UniProtKB-UniRule"/>
</dbReference>
<keyword evidence="8" id="KW-0479">Metal-binding</keyword>
<dbReference type="InterPro" id="IPR015813">
    <property type="entry name" value="Pyrv/PenolPyrv_kinase-like_dom"/>
</dbReference>
<evidence type="ECO:0000256" key="14">
    <source>
        <dbReference type="ARBA" id="ARBA00023317"/>
    </source>
</evidence>
<dbReference type="Gene3D" id="3.20.20.60">
    <property type="entry name" value="Phosphoenolpyruvate-binding domains"/>
    <property type="match status" value="1"/>
</dbReference>
<dbReference type="Pfam" id="PF00224">
    <property type="entry name" value="PK"/>
    <property type="match status" value="1"/>
</dbReference>
<gene>
    <name evidence="19" type="primary">pyk</name>
    <name evidence="19" type="ORF">GCM10011369_31110</name>
</gene>
<evidence type="ECO:0000256" key="11">
    <source>
        <dbReference type="ARBA" id="ARBA00022840"/>
    </source>
</evidence>
<dbReference type="RefSeq" id="WP_087507206.1">
    <property type="nucleotide sequence ID" value="NZ_BMDX01000021.1"/>
</dbReference>
<keyword evidence="11" id="KW-0067">ATP-binding</keyword>
<sequence length="477" mass="51985">MTKKTKIVATVSDLKGDVEFISNLYKRGVNVIRLNTAHQTPEDTRKVIENVRAVSDKLAVLVDTKGPEMRTNLKIEEDLDIKTGDTVVFRADGLDVPTTKEAVQVNYLGFVSDVPVGAHILIDDGLLELVVVSKDEKSLNTTALNNGKIKKKKSVNVPGVEIRLPSVTERDKSFIEMAIDAGVDFIAHSFVRNKQDVLDVQEILDAKNSPIKIIAKIENREGVDNLDEILEVAYGIMVARGDLGIEIPAEEVPLIQKNMIQKCIAANAPVITATQMLESMISNPRATRAEISDVANAVLDGTDAVMLSGESAYGDYPFEAVETMARIAKHVEDKTQHDINYELANDPTNLQAYVAKSAAKASRDLHVDAIVVPTRNGTTARQVASHRPVAPIYAGCFETHALRLLSLSYGVEAYAIEAYKTRSEILNKALTPLLEERMLNKDSLVVVAKSAPGAPKGETNRMEINSVEALLAPRADG</sequence>
<evidence type="ECO:0000256" key="13">
    <source>
        <dbReference type="ARBA" id="ARBA00023152"/>
    </source>
</evidence>
<keyword evidence="10 16" id="KW-0418">Kinase</keyword>